<protein>
    <recommendedName>
        <fullName evidence="12">Presequence translocated-associated motor subunit PAM17</fullName>
    </recommendedName>
</protein>
<comment type="caution">
    <text evidence="13">The sequence shown here is derived from an EMBL/GenBank/DDBJ whole genome shotgun (WGS) entry which is preliminary data.</text>
</comment>
<accession>A0AAV5R0H4</accession>
<feature type="transmembrane region" description="Helical" evidence="12">
    <location>
        <begin position="123"/>
        <end position="150"/>
    </location>
</feature>
<keyword evidence="4 12" id="KW-0812">Transmembrane</keyword>
<keyword evidence="5 12" id="KW-0999">Mitochondrion inner membrane</keyword>
<evidence type="ECO:0000256" key="6">
    <source>
        <dbReference type="ARBA" id="ARBA00022927"/>
    </source>
</evidence>
<evidence type="ECO:0000256" key="10">
    <source>
        <dbReference type="ARBA" id="ARBA00023128"/>
    </source>
</evidence>
<dbReference type="GO" id="GO:0030150">
    <property type="term" value="P:protein import into mitochondrial matrix"/>
    <property type="evidence" value="ECO:0007669"/>
    <property type="project" value="UniProtKB-UniRule"/>
</dbReference>
<evidence type="ECO:0000313" key="14">
    <source>
        <dbReference type="Proteomes" id="UP001378960"/>
    </source>
</evidence>
<dbReference type="PANTHER" id="PTHR28021">
    <property type="entry name" value="PRESEQUENCE TRANSLOCATED-ASSOCIATED MOTOR SUBUNIT PAM17, MITOCHONDRIAL"/>
    <property type="match status" value="1"/>
</dbReference>
<keyword evidence="10 12" id="KW-0496">Mitochondrion</keyword>
<gene>
    <name evidence="13" type="ORF">DAPK24_013370</name>
</gene>
<keyword evidence="6 12" id="KW-0653">Protein transport</keyword>
<dbReference type="PANTHER" id="PTHR28021:SF1">
    <property type="entry name" value="PRESEQUENCE TRANSLOCATED-ASSOCIATED MOTOR SUBUNIT PAM17, MITOCHONDRIAL"/>
    <property type="match status" value="1"/>
</dbReference>
<evidence type="ECO:0000256" key="1">
    <source>
        <dbReference type="ARBA" id="ARBA00004448"/>
    </source>
</evidence>
<proteinExistence type="inferred from homology"/>
<evidence type="ECO:0000256" key="3">
    <source>
        <dbReference type="ARBA" id="ARBA00022448"/>
    </source>
</evidence>
<evidence type="ECO:0000313" key="13">
    <source>
        <dbReference type="EMBL" id="GMM44762.1"/>
    </source>
</evidence>
<feature type="transmembrane region" description="Helical" evidence="12">
    <location>
        <begin position="83"/>
        <end position="103"/>
    </location>
</feature>
<dbReference type="InterPro" id="IPR013875">
    <property type="entry name" value="Pam17"/>
</dbReference>
<evidence type="ECO:0000256" key="4">
    <source>
        <dbReference type="ARBA" id="ARBA00022692"/>
    </source>
</evidence>
<comment type="similarity">
    <text evidence="2 12">Belongs to the PAM17 family.</text>
</comment>
<evidence type="ECO:0000256" key="11">
    <source>
        <dbReference type="ARBA" id="ARBA00023136"/>
    </source>
</evidence>
<comment type="subcellular location">
    <subcellularLocation>
        <location evidence="1 12">Mitochondrion inner membrane</location>
        <topology evidence="1 12">Multi-pass membrane protein</topology>
    </subcellularLocation>
</comment>
<keyword evidence="3 12" id="KW-0813">Transport</keyword>
<reference evidence="13 14" key="1">
    <citation type="journal article" date="2023" name="Elife">
        <title>Identification of key yeast species and microbe-microbe interactions impacting larval growth of Drosophila in the wild.</title>
        <authorList>
            <person name="Mure A."/>
            <person name="Sugiura Y."/>
            <person name="Maeda R."/>
            <person name="Honda K."/>
            <person name="Sakurai N."/>
            <person name="Takahashi Y."/>
            <person name="Watada M."/>
            <person name="Katoh T."/>
            <person name="Gotoh A."/>
            <person name="Gotoh Y."/>
            <person name="Taniguchi I."/>
            <person name="Nakamura K."/>
            <person name="Hayashi T."/>
            <person name="Katayama T."/>
            <person name="Uemura T."/>
            <person name="Hattori Y."/>
        </authorList>
    </citation>
    <scope>NUCLEOTIDE SEQUENCE [LARGE SCALE GENOMIC DNA]</scope>
    <source>
        <strain evidence="13 14">PK-24</strain>
    </source>
</reference>
<dbReference type="AlphaFoldDB" id="A0AAV5R0H4"/>
<evidence type="ECO:0000256" key="5">
    <source>
        <dbReference type="ARBA" id="ARBA00022792"/>
    </source>
</evidence>
<keyword evidence="9 12" id="KW-0811">Translocation</keyword>
<name>A0AAV5R0H4_PICKL</name>
<keyword evidence="14" id="KW-1185">Reference proteome</keyword>
<dbReference type="GO" id="GO:0001405">
    <property type="term" value="C:PAM complex, Tim23 associated import motor"/>
    <property type="evidence" value="ECO:0007669"/>
    <property type="project" value="UniProtKB-UniRule"/>
</dbReference>
<organism evidence="13 14">
    <name type="scientific">Pichia kluyveri</name>
    <name type="common">Yeast</name>
    <dbReference type="NCBI Taxonomy" id="36015"/>
    <lineage>
        <taxon>Eukaryota</taxon>
        <taxon>Fungi</taxon>
        <taxon>Dikarya</taxon>
        <taxon>Ascomycota</taxon>
        <taxon>Saccharomycotina</taxon>
        <taxon>Pichiomycetes</taxon>
        <taxon>Pichiales</taxon>
        <taxon>Pichiaceae</taxon>
        <taxon>Pichia</taxon>
    </lineage>
</organism>
<keyword evidence="11 12" id="KW-0472">Membrane</keyword>
<evidence type="ECO:0000256" key="7">
    <source>
        <dbReference type="ARBA" id="ARBA00022946"/>
    </source>
</evidence>
<dbReference type="Pfam" id="PF08566">
    <property type="entry name" value="Pam17"/>
    <property type="match status" value="1"/>
</dbReference>
<evidence type="ECO:0000256" key="8">
    <source>
        <dbReference type="ARBA" id="ARBA00022989"/>
    </source>
</evidence>
<evidence type="ECO:0000256" key="9">
    <source>
        <dbReference type="ARBA" id="ARBA00023010"/>
    </source>
</evidence>
<comment type="function">
    <text evidence="12">Component of the PAM complex, a complex required for the translocation of transit peptide-containing proteins from the inner membrane into the mitochondrial matrix in an ATP-dependent manner.</text>
</comment>
<keyword evidence="7" id="KW-0809">Transit peptide</keyword>
<evidence type="ECO:0000256" key="12">
    <source>
        <dbReference type="RuleBase" id="RU367146"/>
    </source>
</evidence>
<evidence type="ECO:0000256" key="2">
    <source>
        <dbReference type="ARBA" id="ARBA00006837"/>
    </source>
</evidence>
<sequence>MFATRTMGLRLGLGLRQLNTLSRTSTLSNSLKSSNSLFLNSFNKRFNSTSSKKDYEPTAQEAEIASKMTWEQFLSLRKQQRRLGGIGSIAAAILTMLGSFSYLSQVEIDPTETFFGLDIFTCYIGAILCTGFAGFLFGPSIIGDPLFAILNRKSMPVFKIKQKLFLKHIAKMRVDASRQSMNNPVPDYYGEKIGSLKDYRQWLRDCNEYRRKANEFL</sequence>
<comment type="subunit">
    <text evidence="12">Component of the PAM complex.</text>
</comment>
<dbReference type="Proteomes" id="UP001378960">
    <property type="component" value="Unassembled WGS sequence"/>
</dbReference>
<dbReference type="EMBL" id="BTGB01000001">
    <property type="protein sequence ID" value="GMM44762.1"/>
    <property type="molecule type" value="Genomic_DNA"/>
</dbReference>
<keyword evidence="8 12" id="KW-1133">Transmembrane helix</keyword>